<dbReference type="Proteomes" id="UP000321058">
    <property type="component" value="Unassembled WGS sequence"/>
</dbReference>
<gene>
    <name evidence="3" type="ORF">RSO01_28230</name>
</gene>
<dbReference type="PRINTS" id="PR01438">
    <property type="entry name" value="UNVRSLSTRESS"/>
</dbReference>
<dbReference type="Gene3D" id="3.40.50.620">
    <property type="entry name" value="HUPs"/>
    <property type="match status" value="1"/>
</dbReference>
<dbReference type="EMBL" id="BKAJ01000042">
    <property type="protein sequence ID" value="GEP55657.1"/>
    <property type="molecule type" value="Genomic_DNA"/>
</dbReference>
<dbReference type="Pfam" id="PF00582">
    <property type="entry name" value="Usp"/>
    <property type="match status" value="1"/>
</dbReference>
<dbReference type="RefSeq" id="WP_147149746.1">
    <property type="nucleotide sequence ID" value="NZ_BKAJ01000042.1"/>
</dbReference>
<dbReference type="PANTHER" id="PTHR46268:SF6">
    <property type="entry name" value="UNIVERSAL STRESS PROTEIN UP12"/>
    <property type="match status" value="1"/>
</dbReference>
<comment type="similarity">
    <text evidence="1">Belongs to the universal stress protein A family.</text>
</comment>
<evidence type="ECO:0000256" key="1">
    <source>
        <dbReference type="ARBA" id="ARBA00008791"/>
    </source>
</evidence>
<dbReference type="InterPro" id="IPR006016">
    <property type="entry name" value="UspA"/>
</dbReference>
<dbReference type="PANTHER" id="PTHR46268">
    <property type="entry name" value="STRESS RESPONSE PROTEIN NHAX"/>
    <property type="match status" value="1"/>
</dbReference>
<sequence length="143" mass="14596">MAKMKAILVAVDGSGTSDRAVRHACDLLDAGLAAELHLLNVQPNLGGAIATFVSKDQIDAHHREEGQKGLATASEIAKKAGVAAKVHIGVGRQGEIVSDYVDKLGAGLVVLGTRGHTGLAGVLLGSVAQDVIAHVKVPVTLVK</sequence>
<feature type="domain" description="UspA" evidence="2">
    <location>
        <begin position="4"/>
        <end position="143"/>
    </location>
</feature>
<organism evidence="3 4">
    <name type="scientific">Reyranella soli</name>
    <dbReference type="NCBI Taxonomy" id="1230389"/>
    <lineage>
        <taxon>Bacteria</taxon>
        <taxon>Pseudomonadati</taxon>
        <taxon>Pseudomonadota</taxon>
        <taxon>Alphaproteobacteria</taxon>
        <taxon>Hyphomicrobiales</taxon>
        <taxon>Reyranellaceae</taxon>
        <taxon>Reyranella</taxon>
    </lineage>
</organism>
<name>A0A512N9J5_9HYPH</name>
<reference evidence="3 4" key="1">
    <citation type="submission" date="2019-07" db="EMBL/GenBank/DDBJ databases">
        <title>Whole genome shotgun sequence of Reyranella soli NBRC 108950.</title>
        <authorList>
            <person name="Hosoyama A."/>
            <person name="Uohara A."/>
            <person name="Ohji S."/>
            <person name="Ichikawa N."/>
        </authorList>
    </citation>
    <scope>NUCLEOTIDE SEQUENCE [LARGE SCALE GENOMIC DNA]</scope>
    <source>
        <strain evidence="3 4">NBRC 108950</strain>
    </source>
</reference>
<evidence type="ECO:0000313" key="4">
    <source>
        <dbReference type="Proteomes" id="UP000321058"/>
    </source>
</evidence>
<dbReference type="AlphaFoldDB" id="A0A512N9J5"/>
<accession>A0A512N9J5</accession>
<keyword evidence="4" id="KW-1185">Reference proteome</keyword>
<protein>
    <submittedName>
        <fullName evidence="3">Universal stress protein</fullName>
    </submittedName>
</protein>
<comment type="caution">
    <text evidence="3">The sequence shown here is derived from an EMBL/GenBank/DDBJ whole genome shotgun (WGS) entry which is preliminary data.</text>
</comment>
<evidence type="ECO:0000259" key="2">
    <source>
        <dbReference type="Pfam" id="PF00582"/>
    </source>
</evidence>
<dbReference type="CDD" id="cd00293">
    <property type="entry name" value="USP-like"/>
    <property type="match status" value="1"/>
</dbReference>
<evidence type="ECO:0000313" key="3">
    <source>
        <dbReference type="EMBL" id="GEP55657.1"/>
    </source>
</evidence>
<dbReference type="SUPFAM" id="SSF52402">
    <property type="entry name" value="Adenine nucleotide alpha hydrolases-like"/>
    <property type="match status" value="1"/>
</dbReference>
<dbReference type="OrthoDB" id="5564966at2"/>
<proteinExistence type="inferred from homology"/>
<dbReference type="InterPro" id="IPR006015">
    <property type="entry name" value="Universal_stress_UspA"/>
</dbReference>
<dbReference type="InterPro" id="IPR014729">
    <property type="entry name" value="Rossmann-like_a/b/a_fold"/>
</dbReference>